<gene>
    <name evidence="2" type="ORF">IAA69_03910</name>
</gene>
<dbReference type="InterPro" id="IPR011059">
    <property type="entry name" value="Metal-dep_hydrolase_composite"/>
</dbReference>
<dbReference type="Proteomes" id="UP000824261">
    <property type="component" value="Unassembled WGS sequence"/>
</dbReference>
<dbReference type="AlphaFoldDB" id="A0A9D0ZZJ9"/>
<dbReference type="SUPFAM" id="SSF51556">
    <property type="entry name" value="Metallo-dependent hydrolases"/>
    <property type="match status" value="1"/>
</dbReference>
<evidence type="ECO:0000259" key="1">
    <source>
        <dbReference type="Pfam" id="PF07969"/>
    </source>
</evidence>
<feature type="domain" description="Amidohydrolase 3" evidence="1">
    <location>
        <begin position="1"/>
        <end position="123"/>
    </location>
</feature>
<dbReference type="PANTHER" id="PTHR22642:SF2">
    <property type="entry name" value="PROTEIN LONG AFTER FAR-RED 3"/>
    <property type="match status" value="1"/>
</dbReference>
<dbReference type="EMBL" id="DVGB01000046">
    <property type="protein sequence ID" value="HIR01389.1"/>
    <property type="molecule type" value="Genomic_DNA"/>
</dbReference>
<comment type="caution">
    <text evidence="2">The sequence shown here is derived from an EMBL/GenBank/DDBJ whole genome shotgun (WGS) entry which is preliminary data.</text>
</comment>
<dbReference type="Pfam" id="PF07969">
    <property type="entry name" value="Amidohydro_3"/>
    <property type="match status" value="1"/>
</dbReference>
<dbReference type="Gene3D" id="3.20.20.140">
    <property type="entry name" value="Metal-dependent hydrolases"/>
    <property type="match status" value="1"/>
</dbReference>
<reference evidence="2" key="2">
    <citation type="journal article" date="2021" name="PeerJ">
        <title>Extensive microbial diversity within the chicken gut microbiome revealed by metagenomics and culture.</title>
        <authorList>
            <person name="Gilroy R."/>
            <person name="Ravi A."/>
            <person name="Getino M."/>
            <person name="Pursley I."/>
            <person name="Horton D.L."/>
            <person name="Alikhan N.F."/>
            <person name="Baker D."/>
            <person name="Gharbi K."/>
            <person name="Hall N."/>
            <person name="Watson M."/>
            <person name="Adriaenssens E.M."/>
            <person name="Foster-Nyarko E."/>
            <person name="Jarju S."/>
            <person name="Secka A."/>
            <person name="Antonio M."/>
            <person name="Oren A."/>
            <person name="Chaudhuri R.R."/>
            <person name="La Ragione R."/>
            <person name="Hildebrand F."/>
            <person name="Pallen M.J."/>
        </authorList>
    </citation>
    <scope>NUCLEOTIDE SEQUENCE</scope>
    <source>
        <strain evidence="2">ChiGjej1B1-2707</strain>
    </source>
</reference>
<accession>A0A9D0ZZJ9</accession>
<evidence type="ECO:0000313" key="2">
    <source>
        <dbReference type="EMBL" id="HIR01389.1"/>
    </source>
</evidence>
<protein>
    <submittedName>
        <fullName evidence="2">Amidohydrolase family protein</fullName>
    </submittedName>
</protein>
<proteinExistence type="predicted"/>
<dbReference type="SUPFAM" id="SSF51338">
    <property type="entry name" value="Composite domain of metallo-dependent hydrolases"/>
    <property type="match status" value="1"/>
</dbReference>
<reference evidence="2" key="1">
    <citation type="submission" date="2020-10" db="EMBL/GenBank/DDBJ databases">
        <authorList>
            <person name="Gilroy R."/>
        </authorList>
    </citation>
    <scope>NUCLEOTIDE SEQUENCE</scope>
    <source>
        <strain evidence="2">ChiGjej1B1-2707</strain>
    </source>
</reference>
<sequence>RTRRCYPYRTLLDDGVNLCFSTDAPATSWAVPSDPFPCIKGAVTRHAYEDTDFGEDEAVDVETAITLYTREAARMAGFEGLGMLKPGMKASFAVLDRDIFSIPADEIDRVQVLATYVRGTCVYQREA</sequence>
<evidence type="ECO:0000313" key="3">
    <source>
        <dbReference type="Proteomes" id="UP000824261"/>
    </source>
</evidence>
<dbReference type="GO" id="GO:0016810">
    <property type="term" value="F:hydrolase activity, acting on carbon-nitrogen (but not peptide) bonds"/>
    <property type="evidence" value="ECO:0007669"/>
    <property type="project" value="InterPro"/>
</dbReference>
<name>A0A9D0ZZJ9_9ACTN</name>
<dbReference type="PANTHER" id="PTHR22642">
    <property type="entry name" value="IMIDAZOLONEPROPIONASE"/>
    <property type="match status" value="1"/>
</dbReference>
<dbReference type="InterPro" id="IPR032466">
    <property type="entry name" value="Metal_Hydrolase"/>
</dbReference>
<dbReference type="InterPro" id="IPR013108">
    <property type="entry name" value="Amidohydro_3"/>
</dbReference>
<feature type="non-terminal residue" evidence="2">
    <location>
        <position position="1"/>
    </location>
</feature>
<organism evidence="2 3">
    <name type="scientific">Candidatus Aveggerthella stercoripullorum</name>
    <dbReference type="NCBI Taxonomy" id="2840688"/>
    <lineage>
        <taxon>Bacteria</taxon>
        <taxon>Bacillati</taxon>
        <taxon>Actinomycetota</taxon>
        <taxon>Coriobacteriia</taxon>
        <taxon>Eggerthellales</taxon>
        <taxon>Eggerthellaceae</taxon>
        <taxon>Eggerthellaceae incertae sedis</taxon>
        <taxon>Candidatus Aveggerthella</taxon>
    </lineage>
</organism>
<dbReference type="Gene3D" id="2.30.40.10">
    <property type="entry name" value="Urease, subunit C, domain 1"/>
    <property type="match status" value="1"/>
</dbReference>